<dbReference type="STRING" id="492660.SAMN05192566_0624"/>
<dbReference type="PANTHER" id="PTHR43542:SF1">
    <property type="entry name" value="METHYLTRANSFERASE"/>
    <property type="match status" value="1"/>
</dbReference>
<dbReference type="PANTHER" id="PTHR43542">
    <property type="entry name" value="METHYLTRANSFERASE"/>
    <property type="match status" value="1"/>
</dbReference>
<dbReference type="SUPFAM" id="SSF53335">
    <property type="entry name" value="S-adenosyl-L-methionine-dependent methyltransferases"/>
    <property type="match status" value="1"/>
</dbReference>
<dbReference type="PROSITE" id="PS00092">
    <property type="entry name" value="N6_MTASE"/>
    <property type="match status" value="1"/>
</dbReference>
<gene>
    <name evidence="3" type="ORF">SAMN05192566_0624</name>
</gene>
<keyword evidence="1 3" id="KW-0489">Methyltransferase</keyword>
<dbReference type="OrthoDB" id="9803017at2"/>
<dbReference type="NCBIfam" id="TIGR00095">
    <property type="entry name" value="16S rRNA (guanine(966)-N(2))-methyltransferase RsmD"/>
    <property type="match status" value="1"/>
</dbReference>
<accession>A0A1G9A3C6</accession>
<dbReference type="Proteomes" id="UP000198629">
    <property type="component" value="Unassembled WGS sequence"/>
</dbReference>
<dbReference type="Gene3D" id="3.40.50.150">
    <property type="entry name" value="Vaccinia Virus protein VP39"/>
    <property type="match status" value="1"/>
</dbReference>
<dbReference type="AlphaFoldDB" id="A0A1G9A3C6"/>
<keyword evidence="4" id="KW-1185">Reference proteome</keyword>
<dbReference type="InterPro" id="IPR002052">
    <property type="entry name" value="DNA_methylase_N6_adenine_CS"/>
</dbReference>
<evidence type="ECO:0000256" key="2">
    <source>
        <dbReference type="ARBA" id="ARBA00022679"/>
    </source>
</evidence>
<evidence type="ECO:0000256" key="1">
    <source>
        <dbReference type="ARBA" id="ARBA00022603"/>
    </source>
</evidence>
<sequence length="181" mass="20425">MNQVRLNAGIWRSRILKFPDAEGLRPTSDRVRQTLFNWLGQDLTGKTCLDLFAGTGALGFEALSRHARQATLLEFAKAPFQALLQNQRLLGATQADIRQADALQFLAQNLQRYDVIFCDPPYHKQWLDKLLPLLAAHLSAEGWLYVEAEYALKSDGQWQVVKSGKAGQVFYHLLQPVQAFA</sequence>
<organism evidence="3 4">
    <name type="scientific">Methylophilus rhizosphaerae</name>
    <dbReference type="NCBI Taxonomy" id="492660"/>
    <lineage>
        <taxon>Bacteria</taxon>
        <taxon>Pseudomonadati</taxon>
        <taxon>Pseudomonadota</taxon>
        <taxon>Betaproteobacteria</taxon>
        <taxon>Nitrosomonadales</taxon>
        <taxon>Methylophilaceae</taxon>
        <taxon>Methylophilus</taxon>
    </lineage>
</organism>
<dbReference type="PIRSF" id="PIRSF004553">
    <property type="entry name" value="CHP00095"/>
    <property type="match status" value="1"/>
</dbReference>
<keyword evidence="2 3" id="KW-0808">Transferase</keyword>
<protein>
    <submittedName>
        <fullName evidence="3">16S rRNA (Guanine(966)-N(2))-methyltransferase RsmD</fullName>
    </submittedName>
</protein>
<dbReference type="RefSeq" id="WP_091469710.1">
    <property type="nucleotide sequence ID" value="NZ_FNFX01000001.1"/>
</dbReference>
<dbReference type="GO" id="GO:0003676">
    <property type="term" value="F:nucleic acid binding"/>
    <property type="evidence" value="ECO:0007669"/>
    <property type="project" value="InterPro"/>
</dbReference>
<dbReference type="GO" id="GO:0008168">
    <property type="term" value="F:methyltransferase activity"/>
    <property type="evidence" value="ECO:0007669"/>
    <property type="project" value="UniProtKB-KW"/>
</dbReference>
<reference evidence="4" key="1">
    <citation type="submission" date="2016-10" db="EMBL/GenBank/DDBJ databases">
        <authorList>
            <person name="Varghese N."/>
            <person name="Submissions S."/>
        </authorList>
    </citation>
    <scope>NUCLEOTIDE SEQUENCE [LARGE SCALE GENOMIC DNA]</scope>
    <source>
        <strain evidence="4">CBMB127</strain>
    </source>
</reference>
<proteinExistence type="predicted"/>
<dbReference type="InterPro" id="IPR029063">
    <property type="entry name" value="SAM-dependent_MTases_sf"/>
</dbReference>
<dbReference type="GO" id="GO:0031167">
    <property type="term" value="P:rRNA methylation"/>
    <property type="evidence" value="ECO:0007669"/>
    <property type="project" value="InterPro"/>
</dbReference>
<evidence type="ECO:0000313" key="3">
    <source>
        <dbReference type="EMBL" id="SDK20900.1"/>
    </source>
</evidence>
<dbReference type="Pfam" id="PF03602">
    <property type="entry name" value="Cons_hypoth95"/>
    <property type="match status" value="1"/>
</dbReference>
<dbReference type="InterPro" id="IPR004398">
    <property type="entry name" value="RNA_MeTrfase_RsmD"/>
</dbReference>
<dbReference type="EMBL" id="FNFX01000001">
    <property type="protein sequence ID" value="SDK20900.1"/>
    <property type="molecule type" value="Genomic_DNA"/>
</dbReference>
<evidence type="ECO:0000313" key="4">
    <source>
        <dbReference type="Proteomes" id="UP000198629"/>
    </source>
</evidence>
<name>A0A1G9A3C6_9PROT</name>
<dbReference type="CDD" id="cd02440">
    <property type="entry name" value="AdoMet_MTases"/>
    <property type="match status" value="1"/>
</dbReference>